<dbReference type="PANTHER" id="PTHR43619:SF2">
    <property type="entry name" value="S-ADENOSYL-L-METHIONINE-DEPENDENT METHYLTRANSFERASES SUPERFAMILY PROTEIN"/>
    <property type="match status" value="1"/>
</dbReference>
<dbReference type="Gene3D" id="3.40.50.150">
    <property type="entry name" value="Vaccinia Virus protein VP39"/>
    <property type="match status" value="1"/>
</dbReference>
<dbReference type="AlphaFoldDB" id="A0A1Z3HR43"/>
<keyword evidence="2 3" id="KW-0808">Transferase</keyword>
<dbReference type="EMBL" id="CP021983">
    <property type="protein sequence ID" value="ASC72726.1"/>
    <property type="molecule type" value="Genomic_DNA"/>
</dbReference>
<dbReference type="SUPFAM" id="SSF53335">
    <property type="entry name" value="S-adenosyl-L-methionine-dependent methyltransferases"/>
    <property type="match status" value="1"/>
</dbReference>
<proteinExistence type="predicted"/>
<dbReference type="KEGG" id="hhg:XM38_036840"/>
<sequence length="107" mass="12160">MSLLPHTPVPYTARIVAAKRIFEQTHQPALFQDPYATCLAGHEVDALLTQWQATAQRQQRPLSEVIRKRTRYVAIRTYFFDAWLQASCHQGRTPQVVILGAGLDTRA</sequence>
<keyword evidence="1 3" id="KW-0489">Methyltransferase</keyword>
<evidence type="ECO:0000256" key="1">
    <source>
        <dbReference type="ARBA" id="ARBA00022603"/>
    </source>
</evidence>
<dbReference type="STRING" id="1641165.XM38_13990"/>
<accession>A0A1Z3HR43</accession>
<dbReference type="InterPro" id="IPR007213">
    <property type="entry name" value="Ppm1/Ppm2/Tcmp"/>
</dbReference>
<dbReference type="InterPro" id="IPR029063">
    <property type="entry name" value="SAM-dependent_MTases_sf"/>
</dbReference>
<dbReference type="GO" id="GO:0008168">
    <property type="term" value="F:methyltransferase activity"/>
    <property type="evidence" value="ECO:0007669"/>
    <property type="project" value="UniProtKB-KW"/>
</dbReference>
<dbReference type="EC" id="2.1.1.-" evidence="3"/>
<dbReference type="GO" id="GO:0032259">
    <property type="term" value="P:methylation"/>
    <property type="evidence" value="ECO:0007669"/>
    <property type="project" value="UniProtKB-KW"/>
</dbReference>
<dbReference type="Pfam" id="PF04072">
    <property type="entry name" value="LCM"/>
    <property type="match status" value="1"/>
</dbReference>
<dbReference type="PANTHER" id="PTHR43619">
    <property type="entry name" value="S-ADENOSYL-L-METHIONINE-DEPENDENT METHYLTRANSFERASE YKTD-RELATED"/>
    <property type="match status" value="1"/>
</dbReference>
<dbReference type="Proteomes" id="UP000191901">
    <property type="component" value="Chromosome"/>
</dbReference>
<keyword evidence="4" id="KW-1185">Reference proteome</keyword>
<reference evidence="3 4" key="1">
    <citation type="journal article" date="2016" name="Biochim. Biophys. Acta">
        <title>Characterization of red-shifted phycobilisomes isolated from the chlorophyll f-containing cyanobacterium Halomicronema hongdechloris.</title>
        <authorList>
            <person name="Li Y."/>
            <person name="Lin Y."/>
            <person name="Garvey C.J."/>
            <person name="Birch D."/>
            <person name="Corkery R.W."/>
            <person name="Loughlin P.C."/>
            <person name="Scheer H."/>
            <person name="Willows R.D."/>
            <person name="Chen M."/>
        </authorList>
    </citation>
    <scope>NUCLEOTIDE SEQUENCE [LARGE SCALE GENOMIC DNA]</scope>
    <source>
        <strain evidence="3 4">C2206</strain>
    </source>
</reference>
<evidence type="ECO:0000313" key="4">
    <source>
        <dbReference type="Proteomes" id="UP000191901"/>
    </source>
</evidence>
<gene>
    <name evidence="3" type="ORF">XM38_036840</name>
</gene>
<name>A0A1Z3HR43_9CYAN</name>
<protein>
    <submittedName>
        <fullName evidence="3">S-adenosyl-L-methionine-dependent methyltransferase</fullName>
        <ecNumber evidence="3">2.1.1.-</ecNumber>
    </submittedName>
</protein>
<organism evidence="3 4">
    <name type="scientific">Halomicronema hongdechloris C2206</name>
    <dbReference type="NCBI Taxonomy" id="1641165"/>
    <lineage>
        <taxon>Bacteria</taxon>
        <taxon>Bacillati</taxon>
        <taxon>Cyanobacteriota</taxon>
        <taxon>Cyanophyceae</taxon>
        <taxon>Nodosilineales</taxon>
        <taxon>Nodosilineaceae</taxon>
        <taxon>Halomicronema</taxon>
    </lineage>
</organism>
<evidence type="ECO:0000313" key="3">
    <source>
        <dbReference type="EMBL" id="ASC72726.1"/>
    </source>
</evidence>
<evidence type="ECO:0000256" key="2">
    <source>
        <dbReference type="ARBA" id="ARBA00022679"/>
    </source>
</evidence>